<accession>A0ABQ3AJI0</accession>
<feature type="region of interest" description="Disordered" evidence="1">
    <location>
        <begin position="679"/>
        <end position="725"/>
    </location>
</feature>
<comment type="caution">
    <text evidence="3">The sequence shown here is derived from an EMBL/GenBank/DDBJ whole genome shotgun (WGS) entry which is preliminary data.</text>
</comment>
<proteinExistence type="predicted"/>
<sequence>MKRNTHRSRHITGLAAGTVLLAMGLPAAPAYSATPAPRVDLKVLVVSDGGPATDAITAELDGEGTPYTEVDLTQSGRPVIDQAFLADTVNGAPRAKFQAVVLPNDNPFPTGSAEMAALSAYEKTYAIPQVDAYTYARPQVGLQPAATSGYSGSVDGIKAQVTAAGRGTGPFGYLNGSVPFEDNSPSVGESYAFLAQPAAGADFTSYVEAPIPGKSGNGSLVGEYRHDGRRELVVTFAYNQYQEQFKLLARGIVDWMTQNVRLGASRNYFAVHVDDVFAGDDRWDSTLNCTPGDVDCPPGQGVEDSIRMTPADVKNAVAWEKSRGFTLDLAYNGGGSVEYRENHNGADELADEFIASKNDFRWVNHTYDHAFLGCEQNVTAVPWKCATNPDGSTKYVSQSEISKEISDNQQWAQGAGLPVESDELVTGEHSGMKLLPQQPQDNPYLAPSLTTNRIAWLGADMSRDPEQRQVGPALTVARYPINIFYNAGHAAEQVDEYNWIYTSRTQGGSGLCDDLPNTTCLPAPLDPATGYAGHIVPLETQVALGHVLGNDPRPHFIHQSNLAEDRIGYPVLDGVLDQYRALYAASAPLVNLRMKDIGAELRNRGAWNAAVKAGQVTAYRIGDSVTVQAPSGVAVTATMPNGTSQVLGSGTTAFGQAYAGSVSGWVSPSSGQSSVALSLAPAPARALAPQSRPASSAERVTAGSAPHTPVPAGVTKPVPYSAERR</sequence>
<evidence type="ECO:0000256" key="2">
    <source>
        <dbReference type="SAM" id="SignalP"/>
    </source>
</evidence>
<feature type="signal peptide" evidence="2">
    <location>
        <begin position="1"/>
        <end position="32"/>
    </location>
</feature>
<evidence type="ECO:0000313" key="4">
    <source>
        <dbReference type="Proteomes" id="UP000600946"/>
    </source>
</evidence>
<organism evidence="3 4">
    <name type="scientific">Streptomyces xanthochromogenes</name>
    <dbReference type="NCBI Taxonomy" id="67384"/>
    <lineage>
        <taxon>Bacteria</taxon>
        <taxon>Bacillati</taxon>
        <taxon>Actinomycetota</taxon>
        <taxon>Actinomycetes</taxon>
        <taxon>Kitasatosporales</taxon>
        <taxon>Streptomycetaceae</taxon>
        <taxon>Streptomyces</taxon>
    </lineage>
</organism>
<name>A0ABQ3AJI0_9ACTN</name>
<evidence type="ECO:0000313" key="3">
    <source>
        <dbReference type="EMBL" id="GGY58408.1"/>
    </source>
</evidence>
<protein>
    <recommendedName>
        <fullName evidence="5">Secreted protein</fullName>
    </recommendedName>
</protein>
<dbReference type="EMBL" id="BMUU01000013">
    <property type="protein sequence ID" value="GGY58408.1"/>
    <property type="molecule type" value="Genomic_DNA"/>
</dbReference>
<evidence type="ECO:0000256" key="1">
    <source>
        <dbReference type="SAM" id="MobiDB-lite"/>
    </source>
</evidence>
<gene>
    <name evidence="3" type="ORF">GCM10010326_61310</name>
</gene>
<feature type="chain" id="PRO_5045200593" description="Secreted protein" evidence="2">
    <location>
        <begin position="33"/>
        <end position="725"/>
    </location>
</feature>
<dbReference type="Proteomes" id="UP000600946">
    <property type="component" value="Unassembled WGS sequence"/>
</dbReference>
<evidence type="ECO:0008006" key="5">
    <source>
        <dbReference type="Google" id="ProtNLM"/>
    </source>
</evidence>
<reference evidence="4" key="1">
    <citation type="journal article" date="2019" name="Int. J. Syst. Evol. Microbiol.">
        <title>The Global Catalogue of Microorganisms (GCM) 10K type strain sequencing project: providing services to taxonomists for standard genome sequencing and annotation.</title>
        <authorList>
            <consortium name="The Broad Institute Genomics Platform"/>
            <consortium name="The Broad Institute Genome Sequencing Center for Infectious Disease"/>
            <person name="Wu L."/>
            <person name="Ma J."/>
        </authorList>
    </citation>
    <scope>NUCLEOTIDE SEQUENCE [LARGE SCALE GENOMIC DNA]</scope>
    <source>
        <strain evidence="4">JCM 4594</strain>
    </source>
</reference>
<keyword evidence="4" id="KW-1185">Reference proteome</keyword>
<feature type="compositionally biased region" description="Low complexity" evidence="1">
    <location>
        <begin position="679"/>
        <end position="697"/>
    </location>
</feature>
<keyword evidence="2" id="KW-0732">Signal</keyword>